<gene>
    <name evidence="2" type="ORF">EVAR_95407_1</name>
</gene>
<dbReference type="AlphaFoldDB" id="A0A4C1VHU2"/>
<sequence>MLRHDTNTLAHTLAQRKTADRPGSRAHSRLTTHPSSITAHPQGASHDFTVTTRLGVEHHWDTGTASSPLRVRAARTPVILGVKFNTKATTRATRRRRLRPRRRRGRTSTRARRTRAHRPSHSRPARPAPPHSDGHTDILNFHTEFDFTIPSRRWQGRPSSDRHPEYLSKSNLVNSMRCDARRGE</sequence>
<evidence type="ECO:0000256" key="1">
    <source>
        <dbReference type="SAM" id="MobiDB-lite"/>
    </source>
</evidence>
<organism evidence="2 3">
    <name type="scientific">Eumeta variegata</name>
    <name type="common">Bagworm moth</name>
    <name type="synonym">Eumeta japonica</name>
    <dbReference type="NCBI Taxonomy" id="151549"/>
    <lineage>
        <taxon>Eukaryota</taxon>
        <taxon>Metazoa</taxon>
        <taxon>Ecdysozoa</taxon>
        <taxon>Arthropoda</taxon>
        <taxon>Hexapoda</taxon>
        <taxon>Insecta</taxon>
        <taxon>Pterygota</taxon>
        <taxon>Neoptera</taxon>
        <taxon>Endopterygota</taxon>
        <taxon>Lepidoptera</taxon>
        <taxon>Glossata</taxon>
        <taxon>Ditrysia</taxon>
        <taxon>Tineoidea</taxon>
        <taxon>Psychidae</taxon>
        <taxon>Oiketicinae</taxon>
        <taxon>Eumeta</taxon>
    </lineage>
</organism>
<proteinExistence type="predicted"/>
<keyword evidence="3" id="KW-1185">Reference proteome</keyword>
<feature type="compositionally biased region" description="Basic residues" evidence="1">
    <location>
        <begin position="92"/>
        <end position="124"/>
    </location>
</feature>
<feature type="region of interest" description="Disordered" evidence="1">
    <location>
        <begin position="83"/>
        <end position="138"/>
    </location>
</feature>
<dbReference type="Proteomes" id="UP000299102">
    <property type="component" value="Unassembled WGS sequence"/>
</dbReference>
<dbReference type="EMBL" id="BGZK01000350">
    <property type="protein sequence ID" value="GBP38506.1"/>
    <property type="molecule type" value="Genomic_DNA"/>
</dbReference>
<protein>
    <submittedName>
        <fullName evidence="2">Uncharacterized protein</fullName>
    </submittedName>
</protein>
<name>A0A4C1VHU2_EUMVA</name>
<comment type="caution">
    <text evidence="2">The sequence shown here is derived from an EMBL/GenBank/DDBJ whole genome shotgun (WGS) entry which is preliminary data.</text>
</comment>
<reference evidence="2 3" key="1">
    <citation type="journal article" date="2019" name="Commun. Biol.">
        <title>The bagworm genome reveals a unique fibroin gene that provides high tensile strength.</title>
        <authorList>
            <person name="Kono N."/>
            <person name="Nakamura H."/>
            <person name="Ohtoshi R."/>
            <person name="Tomita M."/>
            <person name="Numata K."/>
            <person name="Arakawa K."/>
        </authorList>
    </citation>
    <scope>NUCLEOTIDE SEQUENCE [LARGE SCALE GENOMIC DNA]</scope>
</reference>
<evidence type="ECO:0000313" key="2">
    <source>
        <dbReference type="EMBL" id="GBP38506.1"/>
    </source>
</evidence>
<evidence type="ECO:0000313" key="3">
    <source>
        <dbReference type="Proteomes" id="UP000299102"/>
    </source>
</evidence>
<accession>A0A4C1VHU2</accession>
<feature type="region of interest" description="Disordered" evidence="1">
    <location>
        <begin position="1"/>
        <end position="44"/>
    </location>
</feature>